<dbReference type="PANTHER" id="PTHR31672:SF13">
    <property type="entry name" value="F-BOX PROTEIN CPR30-LIKE"/>
    <property type="match status" value="1"/>
</dbReference>
<dbReference type="SMART" id="SM00256">
    <property type="entry name" value="FBOX"/>
    <property type="match status" value="1"/>
</dbReference>
<dbReference type="Proteomes" id="UP001324115">
    <property type="component" value="Unassembled WGS sequence"/>
</dbReference>
<dbReference type="InterPro" id="IPR017451">
    <property type="entry name" value="F-box-assoc_interact_dom"/>
</dbReference>
<comment type="caution">
    <text evidence="2">The sequence shown here is derived from an EMBL/GenBank/DDBJ whole genome shotgun (WGS) entry which is preliminary data.</text>
</comment>
<dbReference type="Pfam" id="PF08268">
    <property type="entry name" value="FBA_3"/>
    <property type="match status" value="1"/>
</dbReference>
<evidence type="ECO:0000259" key="1">
    <source>
        <dbReference type="PROSITE" id="PS50181"/>
    </source>
</evidence>
<keyword evidence="3" id="KW-1185">Reference proteome</keyword>
<dbReference type="InterPro" id="IPR050796">
    <property type="entry name" value="SCF_F-box_component"/>
</dbReference>
<dbReference type="Pfam" id="PF00646">
    <property type="entry name" value="F-box"/>
    <property type="match status" value="1"/>
</dbReference>
<accession>A0AAN7EIA6</accession>
<organism evidence="2 3">
    <name type="scientific">Quercus rubra</name>
    <name type="common">Northern red oak</name>
    <name type="synonym">Quercus borealis</name>
    <dbReference type="NCBI Taxonomy" id="3512"/>
    <lineage>
        <taxon>Eukaryota</taxon>
        <taxon>Viridiplantae</taxon>
        <taxon>Streptophyta</taxon>
        <taxon>Embryophyta</taxon>
        <taxon>Tracheophyta</taxon>
        <taxon>Spermatophyta</taxon>
        <taxon>Magnoliopsida</taxon>
        <taxon>eudicotyledons</taxon>
        <taxon>Gunneridae</taxon>
        <taxon>Pentapetalae</taxon>
        <taxon>rosids</taxon>
        <taxon>fabids</taxon>
        <taxon>Fagales</taxon>
        <taxon>Fagaceae</taxon>
        <taxon>Quercus</taxon>
    </lineage>
</organism>
<sequence>MSQPTILLHRTNNHLPEEIVLEILVRLPVKSLLRFRCVCKSCYRYIATPNFINNNLLYCNDHNRGFFIHMPKTTGSMVSFSRPHGQICTVASHHTFEAISELRIPFTFQSGYPHFVGSCNGILCFSDYRSFEFKDVYLWNPSIRKFKKLPDTCLTHLFNVSLGFGFDSQNNNYKVVRISQSTAKPMPPPDVEVYFLSSDSWKRVGLGISWRSNVVFHKFNCTLTFPFVSGNLHWMIEMIEGGGQERRFTSMILSFDVNSEKFKELPLPDDEGGCITKCLTSFKGKLALIKFGYGVQPHSLLCSIWVMGDSWNKIRVLPIENLTDFIGFTNYGLLLVQKRSRLVSTNSELERKHKSVLIDPETLHEKEIQVDYRLDVAAYMENLALLDGANVVSY</sequence>
<dbReference type="AlphaFoldDB" id="A0AAN7EIA6"/>
<feature type="domain" description="F-box" evidence="1">
    <location>
        <begin position="9"/>
        <end position="56"/>
    </location>
</feature>
<gene>
    <name evidence="2" type="ORF">RGQ29_030560</name>
</gene>
<dbReference type="InterPro" id="IPR013187">
    <property type="entry name" value="F-box-assoc_dom_typ3"/>
</dbReference>
<protein>
    <recommendedName>
        <fullName evidence="1">F-box domain-containing protein</fullName>
    </recommendedName>
</protein>
<dbReference type="CDD" id="cd22157">
    <property type="entry name" value="F-box_AtFBW1-like"/>
    <property type="match status" value="1"/>
</dbReference>
<dbReference type="Gene3D" id="1.20.1280.50">
    <property type="match status" value="1"/>
</dbReference>
<reference evidence="2 3" key="1">
    <citation type="journal article" date="2023" name="G3 (Bethesda)">
        <title>A haplotype-resolved chromosome-scale genome for Quercus rubra L. provides insights into the genetics of adaptive traits for red oak species.</title>
        <authorList>
            <person name="Kapoor B."/>
            <person name="Jenkins J."/>
            <person name="Schmutz J."/>
            <person name="Zhebentyayeva T."/>
            <person name="Kuelheim C."/>
            <person name="Coggeshall M."/>
            <person name="Heim C."/>
            <person name="Lasky J.R."/>
            <person name="Leites L."/>
            <person name="Islam-Faridi N."/>
            <person name="Romero-Severson J."/>
            <person name="DeLeo V.L."/>
            <person name="Lucas S.M."/>
            <person name="Lazic D."/>
            <person name="Gailing O."/>
            <person name="Carlson J."/>
            <person name="Staton M."/>
        </authorList>
    </citation>
    <scope>NUCLEOTIDE SEQUENCE [LARGE SCALE GENOMIC DNA]</scope>
    <source>
        <strain evidence="2">Pseudo-F2</strain>
    </source>
</reference>
<dbReference type="InterPro" id="IPR036047">
    <property type="entry name" value="F-box-like_dom_sf"/>
</dbReference>
<dbReference type="PANTHER" id="PTHR31672">
    <property type="entry name" value="BNACNNG10540D PROTEIN"/>
    <property type="match status" value="1"/>
</dbReference>
<dbReference type="EMBL" id="JAXUIC010000009">
    <property type="protein sequence ID" value="KAK4572183.1"/>
    <property type="molecule type" value="Genomic_DNA"/>
</dbReference>
<dbReference type="InterPro" id="IPR001810">
    <property type="entry name" value="F-box_dom"/>
</dbReference>
<dbReference type="PROSITE" id="PS50181">
    <property type="entry name" value="FBOX"/>
    <property type="match status" value="1"/>
</dbReference>
<name>A0AAN7EIA6_QUERU</name>
<dbReference type="SUPFAM" id="SSF81383">
    <property type="entry name" value="F-box domain"/>
    <property type="match status" value="1"/>
</dbReference>
<dbReference type="NCBIfam" id="TIGR01640">
    <property type="entry name" value="F_box_assoc_1"/>
    <property type="match status" value="1"/>
</dbReference>
<evidence type="ECO:0000313" key="2">
    <source>
        <dbReference type="EMBL" id="KAK4572183.1"/>
    </source>
</evidence>
<evidence type="ECO:0000313" key="3">
    <source>
        <dbReference type="Proteomes" id="UP001324115"/>
    </source>
</evidence>
<proteinExistence type="predicted"/>